<comment type="caution">
    <text evidence="7">The sequence shown here is derived from an EMBL/GenBank/DDBJ whole genome shotgun (WGS) entry which is preliminary data.</text>
</comment>
<evidence type="ECO:0000256" key="3">
    <source>
        <dbReference type="ARBA" id="ARBA00022692"/>
    </source>
</evidence>
<dbReference type="GO" id="GO:0015627">
    <property type="term" value="C:type II protein secretion system complex"/>
    <property type="evidence" value="ECO:0007669"/>
    <property type="project" value="InterPro"/>
</dbReference>
<dbReference type="Proteomes" id="UP000178303">
    <property type="component" value="Unassembled WGS sequence"/>
</dbReference>
<dbReference type="AlphaFoldDB" id="A0A1F8DQ46"/>
<dbReference type="InterPro" id="IPR000983">
    <property type="entry name" value="Bac_GSPG_pilin"/>
</dbReference>
<keyword evidence="4 6" id="KW-1133">Transmembrane helix</keyword>
<dbReference type="PANTHER" id="PTHR30093:SF44">
    <property type="entry name" value="TYPE II SECRETION SYSTEM CORE PROTEIN G"/>
    <property type="match status" value="1"/>
</dbReference>
<accession>A0A1F8DQ46</accession>
<dbReference type="InterPro" id="IPR012902">
    <property type="entry name" value="N_methyl_site"/>
</dbReference>
<sequence length="164" mass="17392">MSIKNQRGFTLVEMLVVVAIIAILASIFLVGLRGFRGSAYDSKRLADLQRIQSYLEIYYNKNRAYPTSITSWSVGGSSLEAALAGAGIGIASIPKDPQFAGQSYDYGYKVCDGDQGYVASALISEGSASFKDAPGVNETGCSGTTFTCGDTSEKTGMKRYCTGS</sequence>
<keyword evidence="3 6" id="KW-0812">Transmembrane</keyword>
<keyword evidence="5 6" id="KW-0472">Membrane</keyword>
<dbReference type="NCBIfam" id="TIGR02532">
    <property type="entry name" value="IV_pilin_GFxxxE"/>
    <property type="match status" value="1"/>
</dbReference>
<evidence type="ECO:0000313" key="7">
    <source>
        <dbReference type="EMBL" id="OGM90079.1"/>
    </source>
</evidence>
<keyword evidence="2" id="KW-0488">Methylation</keyword>
<evidence type="ECO:0000256" key="5">
    <source>
        <dbReference type="ARBA" id="ARBA00023136"/>
    </source>
</evidence>
<evidence type="ECO:0000256" key="2">
    <source>
        <dbReference type="ARBA" id="ARBA00022481"/>
    </source>
</evidence>
<reference evidence="7 8" key="1">
    <citation type="journal article" date="2016" name="Nat. Commun.">
        <title>Thousands of microbial genomes shed light on interconnected biogeochemical processes in an aquifer system.</title>
        <authorList>
            <person name="Anantharaman K."/>
            <person name="Brown C.T."/>
            <person name="Hug L.A."/>
            <person name="Sharon I."/>
            <person name="Castelle C.J."/>
            <person name="Probst A.J."/>
            <person name="Thomas B.C."/>
            <person name="Singh A."/>
            <person name="Wilkins M.J."/>
            <person name="Karaoz U."/>
            <person name="Brodie E.L."/>
            <person name="Williams K.H."/>
            <person name="Hubbard S.S."/>
            <person name="Banfield J.F."/>
        </authorList>
    </citation>
    <scope>NUCLEOTIDE SEQUENCE [LARGE SCALE GENOMIC DNA]</scope>
</reference>
<evidence type="ECO:0000256" key="4">
    <source>
        <dbReference type="ARBA" id="ARBA00022989"/>
    </source>
</evidence>
<dbReference type="PRINTS" id="PR00813">
    <property type="entry name" value="BCTERIALGSPG"/>
</dbReference>
<evidence type="ECO:0000256" key="6">
    <source>
        <dbReference type="SAM" id="Phobius"/>
    </source>
</evidence>
<proteinExistence type="predicted"/>
<dbReference type="SUPFAM" id="SSF54523">
    <property type="entry name" value="Pili subunits"/>
    <property type="match status" value="1"/>
</dbReference>
<dbReference type="EMBL" id="MGIN01000006">
    <property type="protein sequence ID" value="OGM90079.1"/>
    <property type="molecule type" value="Genomic_DNA"/>
</dbReference>
<comment type="subcellular location">
    <subcellularLocation>
        <location evidence="1">Membrane</location>
        <topology evidence="1">Single-pass membrane protein</topology>
    </subcellularLocation>
</comment>
<dbReference type="GO" id="GO:0015628">
    <property type="term" value="P:protein secretion by the type II secretion system"/>
    <property type="evidence" value="ECO:0007669"/>
    <property type="project" value="InterPro"/>
</dbReference>
<name>A0A1F8DQ46_9BACT</name>
<gene>
    <name evidence="7" type="ORF">A2108_00290</name>
</gene>
<evidence type="ECO:0000256" key="1">
    <source>
        <dbReference type="ARBA" id="ARBA00004167"/>
    </source>
</evidence>
<dbReference type="PROSITE" id="PS00409">
    <property type="entry name" value="PROKAR_NTER_METHYL"/>
    <property type="match status" value="1"/>
</dbReference>
<dbReference type="GO" id="GO:0016020">
    <property type="term" value="C:membrane"/>
    <property type="evidence" value="ECO:0007669"/>
    <property type="project" value="UniProtKB-SubCell"/>
</dbReference>
<feature type="transmembrane region" description="Helical" evidence="6">
    <location>
        <begin position="14"/>
        <end position="35"/>
    </location>
</feature>
<dbReference type="Pfam" id="PF07963">
    <property type="entry name" value="N_methyl"/>
    <property type="match status" value="1"/>
</dbReference>
<evidence type="ECO:0008006" key="9">
    <source>
        <dbReference type="Google" id="ProtNLM"/>
    </source>
</evidence>
<dbReference type="Gene3D" id="3.30.700.10">
    <property type="entry name" value="Glycoprotein, Type 4 Pilin"/>
    <property type="match status" value="1"/>
</dbReference>
<evidence type="ECO:0000313" key="8">
    <source>
        <dbReference type="Proteomes" id="UP000178303"/>
    </source>
</evidence>
<dbReference type="PANTHER" id="PTHR30093">
    <property type="entry name" value="GENERAL SECRETION PATHWAY PROTEIN G"/>
    <property type="match status" value="1"/>
</dbReference>
<dbReference type="InterPro" id="IPR045584">
    <property type="entry name" value="Pilin-like"/>
</dbReference>
<protein>
    <recommendedName>
        <fullName evidence="9">Type II secretion system protein GspG C-terminal domain-containing protein</fullName>
    </recommendedName>
</protein>
<organism evidence="7 8">
    <name type="scientific">Candidatus Wolfebacteria bacterium GWA1_42_9</name>
    <dbReference type="NCBI Taxonomy" id="1802553"/>
    <lineage>
        <taxon>Bacteria</taxon>
        <taxon>Candidatus Wolfeibacteriota</taxon>
    </lineage>
</organism>